<gene>
    <name evidence="2" type="ORF">HMPREF1549_00847</name>
</gene>
<organism evidence="2 3">
    <name type="scientific">Actinomyces johnsonii F0510</name>
    <dbReference type="NCBI Taxonomy" id="1227262"/>
    <lineage>
        <taxon>Bacteria</taxon>
        <taxon>Bacillati</taxon>
        <taxon>Actinomycetota</taxon>
        <taxon>Actinomycetes</taxon>
        <taxon>Actinomycetales</taxon>
        <taxon>Actinomycetaceae</taxon>
        <taxon>Actinomyces</taxon>
    </lineage>
</organism>
<reference evidence="2 3" key="1">
    <citation type="submission" date="2013-06" db="EMBL/GenBank/DDBJ databases">
        <authorList>
            <person name="Weinstock G."/>
            <person name="Sodergren E."/>
            <person name="Lobos E.A."/>
            <person name="Fulton L."/>
            <person name="Fulton R."/>
            <person name="Courtney L."/>
            <person name="Fronick C."/>
            <person name="O'Laughlin M."/>
            <person name="Godfrey J."/>
            <person name="Wilson R.M."/>
            <person name="Miner T."/>
            <person name="Farmer C."/>
            <person name="Delehaunty K."/>
            <person name="Cordes M."/>
            <person name="Minx P."/>
            <person name="Tomlinson C."/>
            <person name="Chen J."/>
            <person name="Wollam A."/>
            <person name="Pepin K.H."/>
            <person name="Bhonagiri V."/>
            <person name="Zhang X."/>
            <person name="Warren W."/>
            <person name="Mitreva M."/>
            <person name="Mardis E.R."/>
            <person name="Wilson R.K."/>
        </authorList>
    </citation>
    <scope>NUCLEOTIDE SEQUENCE [LARGE SCALE GENOMIC DNA]</scope>
    <source>
        <strain evidence="2 3">F0510</strain>
    </source>
</reference>
<comment type="caution">
    <text evidence="2">The sequence shown here is derived from an EMBL/GenBank/DDBJ whole genome shotgun (WGS) entry which is preliminary data.</text>
</comment>
<name>U1PZ86_9ACTO</name>
<dbReference type="AlphaFoldDB" id="U1PZ86"/>
<feature type="region of interest" description="Disordered" evidence="1">
    <location>
        <begin position="1"/>
        <end position="45"/>
    </location>
</feature>
<protein>
    <submittedName>
        <fullName evidence="2">Uncharacterized protein</fullName>
    </submittedName>
</protein>
<proteinExistence type="predicted"/>
<dbReference type="Proteomes" id="UP000016498">
    <property type="component" value="Unassembled WGS sequence"/>
</dbReference>
<sequence length="45" mass="5199">MRSMNGRSDFDRPSMLGWQEGESRAGYSGPRRSRSMKTGMFVWLV</sequence>
<evidence type="ECO:0000256" key="1">
    <source>
        <dbReference type="SAM" id="MobiDB-lite"/>
    </source>
</evidence>
<evidence type="ECO:0000313" key="3">
    <source>
        <dbReference type="Proteomes" id="UP000016498"/>
    </source>
</evidence>
<accession>U1PZ86</accession>
<evidence type="ECO:0000313" key="2">
    <source>
        <dbReference type="EMBL" id="ERH21105.1"/>
    </source>
</evidence>
<dbReference type="HOGENOM" id="CLU_3195073_0_0_11"/>
<dbReference type="EMBL" id="AWSD01000081">
    <property type="protein sequence ID" value="ERH21105.1"/>
    <property type="molecule type" value="Genomic_DNA"/>
</dbReference>